<comment type="subcellular location">
    <subcellularLocation>
        <location evidence="1">Nucleus</location>
    </subcellularLocation>
</comment>
<dbReference type="OrthoDB" id="60033at2759"/>
<dbReference type="GO" id="GO:0003700">
    <property type="term" value="F:DNA-binding transcription factor activity"/>
    <property type="evidence" value="ECO:0007669"/>
    <property type="project" value="InterPro"/>
</dbReference>
<feature type="region of interest" description="Disordered" evidence="9">
    <location>
        <begin position="1"/>
        <end position="28"/>
    </location>
</feature>
<protein>
    <recommendedName>
        <fullName evidence="10">HSF-type DNA-binding domain-containing protein</fullName>
    </recommendedName>
</protein>
<evidence type="ECO:0000256" key="9">
    <source>
        <dbReference type="SAM" id="MobiDB-lite"/>
    </source>
</evidence>
<dbReference type="SMART" id="SM00415">
    <property type="entry name" value="HSF"/>
    <property type="match status" value="1"/>
</dbReference>
<dbReference type="InterPro" id="IPR000232">
    <property type="entry name" value="HSF_DNA-bd"/>
</dbReference>
<dbReference type="GO" id="GO:0043565">
    <property type="term" value="F:sequence-specific DNA binding"/>
    <property type="evidence" value="ECO:0007669"/>
    <property type="project" value="InterPro"/>
</dbReference>
<keyword evidence="6" id="KW-0539">Nucleus</keyword>
<evidence type="ECO:0000256" key="1">
    <source>
        <dbReference type="ARBA" id="ARBA00004123"/>
    </source>
</evidence>
<dbReference type="FunFam" id="1.10.10.10:FF:000027">
    <property type="entry name" value="Heat shock transcription factor 1"/>
    <property type="match status" value="1"/>
</dbReference>
<feature type="compositionally biased region" description="Low complexity" evidence="9">
    <location>
        <begin position="60"/>
        <end position="80"/>
    </location>
</feature>
<keyword evidence="3" id="KW-0805">Transcription regulation</keyword>
<reference evidence="11" key="1">
    <citation type="submission" date="2022-07" db="EMBL/GenBank/DDBJ databases">
        <title>Phylogenomic reconstructions and comparative analyses of Kickxellomycotina fungi.</title>
        <authorList>
            <person name="Reynolds N.K."/>
            <person name="Stajich J.E."/>
            <person name="Barry K."/>
            <person name="Grigoriev I.V."/>
            <person name="Crous P."/>
            <person name="Smith M.E."/>
        </authorList>
    </citation>
    <scope>NUCLEOTIDE SEQUENCE</scope>
    <source>
        <strain evidence="11">RSA 861</strain>
    </source>
</reference>
<comment type="similarity">
    <text evidence="2 7">Belongs to the HSF family.</text>
</comment>
<evidence type="ECO:0000256" key="3">
    <source>
        <dbReference type="ARBA" id="ARBA00023015"/>
    </source>
</evidence>
<accession>A0A9W8AK80</accession>
<organism evidence="11 12">
    <name type="scientific">Tieghemiomyces parasiticus</name>
    <dbReference type="NCBI Taxonomy" id="78921"/>
    <lineage>
        <taxon>Eukaryota</taxon>
        <taxon>Fungi</taxon>
        <taxon>Fungi incertae sedis</taxon>
        <taxon>Zoopagomycota</taxon>
        <taxon>Kickxellomycotina</taxon>
        <taxon>Dimargaritomycetes</taxon>
        <taxon>Dimargaritales</taxon>
        <taxon>Dimargaritaceae</taxon>
        <taxon>Tieghemiomyces</taxon>
    </lineage>
</organism>
<dbReference type="PANTHER" id="PTHR10015">
    <property type="entry name" value="HEAT SHOCK TRANSCRIPTION FACTOR"/>
    <property type="match status" value="1"/>
</dbReference>
<evidence type="ECO:0000256" key="8">
    <source>
        <dbReference type="SAM" id="Coils"/>
    </source>
</evidence>
<keyword evidence="4" id="KW-0238">DNA-binding</keyword>
<dbReference type="AlphaFoldDB" id="A0A9W8AK80"/>
<feature type="compositionally biased region" description="Low complexity" evidence="9">
    <location>
        <begin position="87"/>
        <end position="100"/>
    </location>
</feature>
<evidence type="ECO:0000256" key="2">
    <source>
        <dbReference type="ARBA" id="ARBA00006403"/>
    </source>
</evidence>
<sequence length="421" mass="47039">MNIPNYNQLQPPSPNSPYSRSPSNQLTPEQQFMSAMLLQQQQQQLALNLQQQQQQQQQQGLTLQQPQPTQQQQHLQLQGLPVERRSSSPTSPSGRSSNTNTFVHKLHDMVNDPTWQHLITWSPQGTSFIVCDINRLAQDVLSKHFKHSNFQSFVRQLNMYGFHKINKSPRGNRPSAENQIWEFSHPRFRRGHPELLDEIKRKALDSDTSRRETGDLSGNVAMVTERHEGLERHVRALSDYCANMNRELQELRLRQAAQQESQRRLVDFLRRSGVALPDDVLVGGSNAAETAGRTDAGATDRPQILVTNHDMSLNVMQGLDLSSYNLSGFSSPTGEHSPLSGSFPTPNLGVQFDPNSLALAMSGSPIHSRPVSPNTFMTLNHAANTPLPPSPMIHGVPSDDDMEIMSQILSSSRPGSFHGSD</sequence>
<dbReference type="Proteomes" id="UP001150569">
    <property type="component" value="Unassembled WGS sequence"/>
</dbReference>
<feature type="region of interest" description="Disordered" evidence="9">
    <location>
        <begin position="60"/>
        <end position="100"/>
    </location>
</feature>
<gene>
    <name evidence="11" type="ORF">IWQ60_001727</name>
</gene>
<comment type="caution">
    <text evidence="11">The sequence shown here is derived from an EMBL/GenBank/DDBJ whole genome shotgun (WGS) entry which is preliminary data.</text>
</comment>
<evidence type="ECO:0000313" key="12">
    <source>
        <dbReference type="Proteomes" id="UP001150569"/>
    </source>
</evidence>
<feature type="coiled-coil region" evidence="8">
    <location>
        <begin position="234"/>
        <end position="261"/>
    </location>
</feature>
<dbReference type="Pfam" id="PF00447">
    <property type="entry name" value="HSF_DNA-bind"/>
    <property type="match status" value="1"/>
</dbReference>
<dbReference type="EMBL" id="JANBPT010000058">
    <property type="protein sequence ID" value="KAJ1928824.1"/>
    <property type="molecule type" value="Genomic_DNA"/>
</dbReference>
<feature type="compositionally biased region" description="Polar residues" evidence="9">
    <location>
        <begin position="1"/>
        <end position="10"/>
    </location>
</feature>
<dbReference type="GO" id="GO:0005634">
    <property type="term" value="C:nucleus"/>
    <property type="evidence" value="ECO:0007669"/>
    <property type="project" value="UniProtKB-SubCell"/>
</dbReference>
<evidence type="ECO:0000256" key="5">
    <source>
        <dbReference type="ARBA" id="ARBA00023163"/>
    </source>
</evidence>
<evidence type="ECO:0000256" key="6">
    <source>
        <dbReference type="ARBA" id="ARBA00023242"/>
    </source>
</evidence>
<dbReference type="SUPFAM" id="SSF46785">
    <property type="entry name" value="Winged helix' DNA-binding domain"/>
    <property type="match status" value="1"/>
</dbReference>
<keyword evidence="5" id="KW-0804">Transcription</keyword>
<evidence type="ECO:0000259" key="10">
    <source>
        <dbReference type="SMART" id="SM00415"/>
    </source>
</evidence>
<name>A0A9W8AK80_9FUNG</name>
<evidence type="ECO:0000313" key="11">
    <source>
        <dbReference type="EMBL" id="KAJ1928824.1"/>
    </source>
</evidence>
<dbReference type="InterPro" id="IPR036390">
    <property type="entry name" value="WH_DNA-bd_sf"/>
</dbReference>
<evidence type="ECO:0000256" key="7">
    <source>
        <dbReference type="RuleBase" id="RU004020"/>
    </source>
</evidence>
<proteinExistence type="inferred from homology"/>
<dbReference type="Gene3D" id="1.10.10.10">
    <property type="entry name" value="Winged helix-like DNA-binding domain superfamily/Winged helix DNA-binding domain"/>
    <property type="match status" value="1"/>
</dbReference>
<dbReference type="PRINTS" id="PR00056">
    <property type="entry name" value="HSFDOMAIN"/>
</dbReference>
<dbReference type="PANTHER" id="PTHR10015:SF427">
    <property type="entry name" value="HEAT SHOCK FACTOR PROTEIN"/>
    <property type="match status" value="1"/>
</dbReference>
<keyword evidence="8" id="KW-0175">Coiled coil</keyword>
<keyword evidence="12" id="KW-1185">Reference proteome</keyword>
<dbReference type="InterPro" id="IPR036388">
    <property type="entry name" value="WH-like_DNA-bd_sf"/>
</dbReference>
<feature type="domain" description="HSF-type DNA-binding" evidence="10">
    <location>
        <begin position="98"/>
        <end position="202"/>
    </location>
</feature>
<evidence type="ECO:0000256" key="4">
    <source>
        <dbReference type="ARBA" id="ARBA00023125"/>
    </source>
</evidence>